<proteinExistence type="predicted"/>
<sequence>MTFYDWLGTTKLAPSTVEDYFYCIKSKISDWANEHKVTDKNLLQVTDWNEWIDIEKGINSIPIYKSWNESAHNKYSSALKWYKSYLHDLKQANSISGDIKEVYESSRDSTVKARLVDARLGQGKFRDALISLWGSCSVSNYGLSNMLVASHIKPWRVATDLERLDPYNGLLLIPNLDKAFDSGLISFDDKGKILISNALSDPEKLGINTELKVSLHSENKEYLSYHRENVFRRT</sequence>
<reference evidence="2 3" key="1">
    <citation type="submission" date="2016-07" db="EMBL/GenBank/DDBJ databases">
        <title>Genome sequencing of Vibrio scophthalmi strain VS-05, an isolated from Paralichthys olivaceus.</title>
        <authorList>
            <person name="Han H.-J."/>
        </authorList>
    </citation>
    <scope>NUCLEOTIDE SEQUENCE [LARGE SCALE GENOMIC DNA]</scope>
    <source>
        <strain evidence="2 3">VS-05</strain>
    </source>
</reference>
<dbReference type="Pfam" id="PF13391">
    <property type="entry name" value="HNH_2"/>
    <property type="match status" value="1"/>
</dbReference>
<evidence type="ECO:0000313" key="2">
    <source>
        <dbReference type="EMBL" id="ANU38264.1"/>
    </source>
</evidence>
<dbReference type="Proteomes" id="UP000092528">
    <property type="component" value="Chromosome 2"/>
</dbReference>
<evidence type="ECO:0000259" key="1">
    <source>
        <dbReference type="Pfam" id="PF13391"/>
    </source>
</evidence>
<dbReference type="InterPro" id="IPR003615">
    <property type="entry name" value="HNH_nuc"/>
</dbReference>
<dbReference type="AlphaFoldDB" id="A0A1C7FG03"/>
<keyword evidence="3" id="KW-1185">Reference proteome</keyword>
<gene>
    <name evidence="2" type="ORF">VSVS05_03226</name>
</gene>
<evidence type="ECO:0000313" key="3">
    <source>
        <dbReference type="Proteomes" id="UP000092528"/>
    </source>
</evidence>
<dbReference type="RefSeq" id="WP_017064048.1">
    <property type="nucleotide sequence ID" value="NZ_CP016415.1"/>
</dbReference>
<dbReference type="EMBL" id="CP016415">
    <property type="protein sequence ID" value="ANU38264.1"/>
    <property type="molecule type" value="Genomic_DNA"/>
</dbReference>
<name>A0A1C7FG03_9VIBR</name>
<organism evidence="2 3">
    <name type="scientific">Vibrio scophthalmi</name>
    <dbReference type="NCBI Taxonomy" id="45658"/>
    <lineage>
        <taxon>Bacteria</taxon>
        <taxon>Pseudomonadati</taxon>
        <taxon>Pseudomonadota</taxon>
        <taxon>Gammaproteobacteria</taxon>
        <taxon>Vibrionales</taxon>
        <taxon>Vibrionaceae</taxon>
        <taxon>Vibrio</taxon>
    </lineage>
</organism>
<dbReference type="PATRIC" id="fig|45658.7.peg.3177"/>
<accession>A0A1C7FG03</accession>
<feature type="domain" description="HNH nuclease" evidence="1">
    <location>
        <begin position="136"/>
        <end position="188"/>
    </location>
</feature>
<protein>
    <submittedName>
        <fullName evidence="2">Type-2 restriction enzyme HphI</fullName>
    </submittedName>
</protein>